<comment type="caution">
    <text evidence="2">The sequence shown here is derived from an EMBL/GenBank/DDBJ whole genome shotgun (WGS) entry which is preliminary data.</text>
</comment>
<keyword evidence="1" id="KW-1133">Transmembrane helix</keyword>
<evidence type="ECO:0000256" key="1">
    <source>
        <dbReference type="SAM" id="Phobius"/>
    </source>
</evidence>
<keyword evidence="3" id="KW-1185">Reference proteome</keyword>
<dbReference type="Proteomes" id="UP000622475">
    <property type="component" value="Unassembled WGS sequence"/>
</dbReference>
<proteinExistence type="predicted"/>
<feature type="transmembrane region" description="Helical" evidence="1">
    <location>
        <begin position="47"/>
        <end position="65"/>
    </location>
</feature>
<accession>A0A929PWF8</accession>
<evidence type="ECO:0000313" key="3">
    <source>
        <dbReference type="Proteomes" id="UP000622475"/>
    </source>
</evidence>
<evidence type="ECO:0000313" key="2">
    <source>
        <dbReference type="EMBL" id="MBE9662089.1"/>
    </source>
</evidence>
<feature type="transmembrane region" description="Helical" evidence="1">
    <location>
        <begin position="16"/>
        <end position="35"/>
    </location>
</feature>
<keyword evidence="1" id="KW-0472">Membrane</keyword>
<gene>
    <name evidence="2" type="ORF">IRJ16_09350</name>
</gene>
<protein>
    <submittedName>
        <fullName evidence="2">Uncharacterized protein</fullName>
    </submittedName>
</protein>
<organism evidence="2 3">
    <name type="scientific">Mucilaginibacter myungsuensis</name>
    <dbReference type="NCBI Taxonomy" id="649104"/>
    <lineage>
        <taxon>Bacteria</taxon>
        <taxon>Pseudomonadati</taxon>
        <taxon>Bacteroidota</taxon>
        <taxon>Sphingobacteriia</taxon>
        <taxon>Sphingobacteriales</taxon>
        <taxon>Sphingobacteriaceae</taxon>
        <taxon>Mucilaginibacter</taxon>
    </lineage>
</organism>
<reference evidence="2" key="1">
    <citation type="submission" date="2020-10" db="EMBL/GenBank/DDBJ databases">
        <title>Mucilaginibacter mali sp. nov., isolated from rhizosphere soil of apple orchard.</title>
        <authorList>
            <person name="Lee J.-S."/>
            <person name="Kim H.S."/>
            <person name="Kim J.-S."/>
        </authorList>
    </citation>
    <scope>NUCLEOTIDE SEQUENCE</scope>
    <source>
        <strain evidence="2">KCTC 22746</strain>
    </source>
</reference>
<sequence length="160" mass="17473">MIPHKPLIEIQEFPKFWNIALLALFVLLLFLLPGIDSGAFLTQSVPAAGGFIVVWAWVYFTYLKLTISAEGITLRSSPIGIVSCEIKKEAIAKIEVRPLDAWKDFGGLGWRLNAENVSGYIFGGSIGLLITKKSGDQVMISTTLKPEELSAAIAELALDH</sequence>
<dbReference type="RefSeq" id="WP_194111282.1">
    <property type="nucleotide sequence ID" value="NZ_JADFFL010000003.1"/>
</dbReference>
<keyword evidence="1" id="KW-0812">Transmembrane</keyword>
<dbReference type="AlphaFoldDB" id="A0A929PWF8"/>
<name>A0A929PWF8_9SPHI</name>
<dbReference type="EMBL" id="JADFFL010000003">
    <property type="protein sequence ID" value="MBE9662089.1"/>
    <property type="molecule type" value="Genomic_DNA"/>
</dbReference>